<feature type="compositionally biased region" description="Low complexity" evidence="12">
    <location>
        <begin position="299"/>
        <end position="320"/>
    </location>
</feature>
<dbReference type="Gene3D" id="6.10.140.100">
    <property type="match status" value="1"/>
</dbReference>
<feature type="region of interest" description="Disordered" evidence="12">
    <location>
        <begin position="239"/>
        <end position="270"/>
    </location>
</feature>
<accession>A0AAD7UYY7</accession>
<evidence type="ECO:0000256" key="4">
    <source>
        <dbReference type="ARBA" id="ARBA00022723"/>
    </source>
</evidence>
<evidence type="ECO:0000256" key="1">
    <source>
        <dbReference type="ARBA" id="ARBA00004125"/>
    </source>
</evidence>
<dbReference type="GO" id="GO:0008270">
    <property type="term" value="F:zinc ion binding"/>
    <property type="evidence" value="ECO:0007669"/>
    <property type="project" value="UniProtKB-KW"/>
</dbReference>
<dbReference type="SMART" id="SM00726">
    <property type="entry name" value="UIM"/>
    <property type="match status" value="2"/>
</dbReference>
<proteinExistence type="inferred from homology"/>
<evidence type="ECO:0000313" key="15">
    <source>
        <dbReference type="EMBL" id="KAJ8656238.1"/>
    </source>
</evidence>
<evidence type="ECO:0000256" key="8">
    <source>
        <dbReference type="ARBA" id="ARBA00022833"/>
    </source>
</evidence>
<comment type="subunit">
    <text evidence="10">Component of the ESCRT-0 complex composed of HSE1 and VPS27.</text>
</comment>
<comment type="function">
    <text evidence="10">Component of the ESCRT-0 complex which is the sorting receptor for ubiquitinated cargo proteins at the multivesicular body (MVB) and recruits ESCRT-I to the MVB outer membrane.</text>
</comment>
<keyword evidence="6 10" id="KW-0967">Endosome</keyword>
<dbReference type="PANTHER" id="PTHR47794">
    <property type="entry name" value="VACUOLAR PROTEIN SORTING-ASSOCIATED PROTEIN 27"/>
    <property type="match status" value="1"/>
</dbReference>
<dbReference type="InterPro" id="IPR017073">
    <property type="entry name" value="HGS/VPS27"/>
</dbReference>
<dbReference type="RefSeq" id="XP_058341151.1">
    <property type="nucleotide sequence ID" value="XM_058488039.1"/>
</dbReference>
<dbReference type="InterPro" id="IPR011011">
    <property type="entry name" value="Znf_FYVE_PHD"/>
</dbReference>
<gene>
    <name evidence="15" type="ORF">O0I10_008032</name>
</gene>
<keyword evidence="9 10" id="KW-0472">Membrane</keyword>
<evidence type="ECO:0000256" key="12">
    <source>
        <dbReference type="SAM" id="MobiDB-lite"/>
    </source>
</evidence>
<dbReference type="Pfam" id="PF21356">
    <property type="entry name" value="Vps27_GAT-like"/>
    <property type="match status" value="1"/>
</dbReference>
<feature type="compositionally biased region" description="Polar residues" evidence="12">
    <location>
        <begin position="343"/>
        <end position="353"/>
    </location>
</feature>
<feature type="region of interest" description="Disordered" evidence="12">
    <location>
        <begin position="341"/>
        <end position="369"/>
    </location>
</feature>
<dbReference type="GO" id="GO:0033565">
    <property type="term" value="C:ESCRT-0 complex"/>
    <property type="evidence" value="ECO:0007669"/>
    <property type="project" value="TreeGrafter"/>
</dbReference>
<dbReference type="Gene3D" id="3.30.40.10">
    <property type="entry name" value="Zinc/RING finger domain, C3HC4 (zinc finger)"/>
    <property type="match status" value="1"/>
</dbReference>
<evidence type="ECO:0000259" key="13">
    <source>
        <dbReference type="PROSITE" id="PS50178"/>
    </source>
</evidence>
<dbReference type="InterPro" id="IPR049425">
    <property type="entry name" value="Vps27_GAT-like"/>
</dbReference>
<evidence type="ECO:0000256" key="7">
    <source>
        <dbReference type="ARBA" id="ARBA00022771"/>
    </source>
</evidence>
<dbReference type="EMBL" id="JARTCD010000041">
    <property type="protein sequence ID" value="KAJ8656238.1"/>
    <property type="molecule type" value="Genomic_DNA"/>
</dbReference>
<dbReference type="Pfam" id="PF01363">
    <property type="entry name" value="FYVE"/>
    <property type="match status" value="1"/>
</dbReference>
<protein>
    <recommendedName>
        <fullName evidence="3 10">Vacuolar protein sorting-associated protein 27</fullName>
    </recommendedName>
</protein>
<dbReference type="PIRSF" id="PIRSF036956">
    <property type="entry name" value="Hrs_Vps27"/>
    <property type="match status" value="1"/>
</dbReference>
<dbReference type="GO" id="GO:0010008">
    <property type="term" value="C:endosome membrane"/>
    <property type="evidence" value="ECO:0007669"/>
    <property type="project" value="UniProtKB-SubCell"/>
</dbReference>
<name>A0AAD7UYY7_9FUNG</name>
<feature type="region of interest" description="Disordered" evidence="12">
    <location>
        <begin position="499"/>
        <end position="609"/>
    </location>
</feature>
<dbReference type="PROSITE" id="PS50179">
    <property type="entry name" value="VHS"/>
    <property type="match status" value="1"/>
</dbReference>
<dbReference type="GeneID" id="83215439"/>
<organism evidence="15 16">
    <name type="scientific">Lichtheimia ornata</name>
    <dbReference type="NCBI Taxonomy" id="688661"/>
    <lineage>
        <taxon>Eukaryota</taxon>
        <taxon>Fungi</taxon>
        <taxon>Fungi incertae sedis</taxon>
        <taxon>Mucoromycota</taxon>
        <taxon>Mucoromycotina</taxon>
        <taxon>Mucoromycetes</taxon>
        <taxon>Mucorales</taxon>
        <taxon>Lichtheimiaceae</taxon>
        <taxon>Lichtheimia</taxon>
    </lineage>
</organism>
<evidence type="ECO:0000256" key="2">
    <source>
        <dbReference type="ARBA" id="ARBA00008597"/>
    </source>
</evidence>
<keyword evidence="4" id="KW-0479">Metal-binding</keyword>
<keyword evidence="7 11" id="KW-0863">Zinc-finger</keyword>
<dbReference type="GO" id="GO:0043130">
    <property type="term" value="F:ubiquitin binding"/>
    <property type="evidence" value="ECO:0007669"/>
    <property type="project" value="InterPro"/>
</dbReference>
<dbReference type="PROSITE" id="PS50178">
    <property type="entry name" value="ZF_FYVE"/>
    <property type="match status" value="1"/>
</dbReference>
<dbReference type="FunFam" id="3.30.40.10:FF:000105">
    <property type="entry name" value="WD repeat and FYVE domain-containing protein 2"/>
    <property type="match status" value="1"/>
</dbReference>
<comment type="subcellular location">
    <subcellularLocation>
        <location evidence="1 10">Endosome membrane</location>
        <topology evidence="1 10">Peripheral membrane protein</topology>
        <orientation evidence="1 10">Cytoplasmic side</orientation>
    </subcellularLocation>
</comment>
<reference evidence="15 16" key="1">
    <citation type="submission" date="2023-03" db="EMBL/GenBank/DDBJ databases">
        <title>Genome sequence of Lichtheimia ornata CBS 291.66.</title>
        <authorList>
            <person name="Mohabir J.T."/>
            <person name="Shea T.P."/>
            <person name="Kurbessoian T."/>
            <person name="Berby B."/>
            <person name="Fontaine J."/>
            <person name="Livny J."/>
            <person name="Gnirke A."/>
            <person name="Stajich J.E."/>
            <person name="Cuomo C.A."/>
        </authorList>
    </citation>
    <scope>NUCLEOTIDE SEQUENCE [LARGE SCALE GENOMIC DNA]</scope>
    <source>
        <strain evidence="15">CBS 291.66</strain>
    </source>
</reference>
<sequence length="609" mass="67317">MVSLWWGQSALEELIEKATSELLPAGQEDLVLHLEISDQIRSKKVNAKDAMRSLKRRLEHKNPNVQLSTLSLIDTCVKNGGDQFVREVASREFMDQLASMIRSPTGCNPDVKNKILGIIQTWHLASRNNPSLGYISDTYRLLQAEGHVFPPVGQAVDSILFETAAPPEWTDSDVCERCRTAFTMTNRKHHCRQCGKTFCQDCSAKNMPLPHIGIDEEVRVCDGCYIKLKLAKVAKKDALPPLPGLRPATSQQPAPPQSSSRQVSGDAQDETFDEDMKKAIEMSLKEAEQYKSGYGAGYTPSQPSQPTSTNPPTTTQAASTNEEEDDPDLAAAIAASLRDMHVSSPSYAPSNAWQEQQQQQQQQYQSYNSDEISRTEMENIELFSTLIARIHARGGNISNDPQITKLYTQIGALQPKLVKTMQDVIEKHKIVVELHDKMNAAVRAYDLLLEQRVAGAHARASQPYTNNATYYNPAAVASAPAPSPSQYGAHIPATGYDYSGQMYPPAPQQTPQQPAAATNGYPPVSSSSPAASAPQFQPSTYTASDPQQQQQPYQQMYPPQPQAAGGYYYPPTPTQHQHYPYQMPPGQQQQQQPQQPKPRVEESPLIDLS</sequence>
<evidence type="ECO:0000256" key="9">
    <source>
        <dbReference type="ARBA" id="ARBA00023136"/>
    </source>
</evidence>
<dbReference type="PROSITE" id="PS50330">
    <property type="entry name" value="UIM"/>
    <property type="match status" value="1"/>
</dbReference>
<feature type="domain" description="VHS" evidence="14">
    <location>
        <begin position="27"/>
        <end position="150"/>
    </location>
</feature>
<dbReference type="CDD" id="cd16979">
    <property type="entry name" value="VHS_Vps27"/>
    <property type="match status" value="1"/>
</dbReference>
<evidence type="ECO:0000256" key="10">
    <source>
        <dbReference type="PIRNR" id="PIRNR036956"/>
    </source>
</evidence>
<dbReference type="GO" id="GO:0006623">
    <property type="term" value="P:protein targeting to vacuole"/>
    <property type="evidence" value="ECO:0007669"/>
    <property type="project" value="TreeGrafter"/>
</dbReference>
<dbReference type="AlphaFoldDB" id="A0AAD7UYY7"/>
<evidence type="ECO:0000256" key="3">
    <source>
        <dbReference type="ARBA" id="ARBA00017753"/>
    </source>
</evidence>
<dbReference type="InterPro" id="IPR002014">
    <property type="entry name" value="VHS_dom"/>
</dbReference>
<evidence type="ECO:0000256" key="11">
    <source>
        <dbReference type="PROSITE-ProRule" id="PRU00091"/>
    </source>
</evidence>
<dbReference type="GO" id="GO:0032266">
    <property type="term" value="F:phosphatidylinositol-3-phosphate binding"/>
    <property type="evidence" value="ECO:0007669"/>
    <property type="project" value="TreeGrafter"/>
</dbReference>
<dbReference type="InterPro" id="IPR003903">
    <property type="entry name" value="UIM_dom"/>
</dbReference>
<feature type="compositionally biased region" description="Low complexity" evidence="12">
    <location>
        <begin position="546"/>
        <end position="557"/>
    </location>
</feature>
<dbReference type="Gene3D" id="1.20.5.1940">
    <property type="match status" value="1"/>
</dbReference>
<dbReference type="InterPro" id="IPR013083">
    <property type="entry name" value="Znf_RING/FYVE/PHD"/>
</dbReference>
<dbReference type="SUPFAM" id="SSF48464">
    <property type="entry name" value="ENTH/VHS domain"/>
    <property type="match status" value="1"/>
</dbReference>
<dbReference type="SMART" id="SM00064">
    <property type="entry name" value="FYVE"/>
    <property type="match status" value="1"/>
</dbReference>
<dbReference type="InterPro" id="IPR017455">
    <property type="entry name" value="Znf_FYVE-rel"/>
</dbReference>
<comment type="similarity">
    <text evidence="2 10">Belongs to the VPS27 family.</text>
</comment>
<dbReference type="SUPFAM" id="SSF57903">
    <property type="entry name" value="FYVE/PHD zinc finger"/>
    <property type="match status" value="1"/>
</dbReference>
<dbReference type="Pfam" id="PF00790">
    <property type="entry name" value="VHS"/>
    <property type="match status" value="1"/>
</dbReference>
<dbReference type="SMART" id="SM00288">
    <property type="entry name" value="VHS"/>
    <property type="match status" value="1"/>
</dbReference>
<comment type="caution">
    <text evidence="15">The sequence shown here is derived from an EMBL/GenBank/DDBJ whole genome shotgun (WGS) entry which is preliminary data.</text>
</comment>
<dbReference type="PANTHER" id="PTHR47794:SF1">
    <property type="entry name" value="VACUOLAR PROTEIN SORTING-ASSOCIATED PROTEIN 27"/>
    <property type="match status" value="1"/>
</dbReference>
<dbReference type="InterPro" id="IPR000306">
    <property type="entry name" value="Znf_FYVE"/>
</dbReference>
<feature type="compositionally biased region" description="Low complexity" evidence="12">
    <location>
        <begin position="246"/>
        <end position="262"/>
    </location>
</feature>
<dbReference type="InterPro" id="IPR008942">
    <property type="entry name" value="ENTH_VHS"/>
</dbReference>
<evidence type="ECO:0000259" key="14">
    <source>
        <dbReference type="PROSITE" id="PS50179"/>
    </source>
</evidence>
<evidence type="ECO:0000256" key="6">
    <source>
        <dbReference type="ARBA" id="ARBA00022753"/>
    </source>
</evidence>
<feature type="domain" description="FYVE-type" evidence="13">
    <location>
        <begin position="169"/>
        <end position="229"/>
    </location>
</feature>
<dbReference type="GO" id="GO:0043328">
    <property type="term" value="P:protein transport to vacuole involved in ubiquitin-dependent protein catabolic process via the multivesicular body sorting pathway"/>
    <property type="evidence" value="ECO:0007669"/>
    <property type="project" value="TreeGrafter"/>
</dbReference>
<evidence type="ECO:0000256" key="5">
    <source>
        <dbReference type="ARBA" id="ARBA00022737"/>
    </source>
</evidence>
<dbReference type="Gene3D" id="1.25.40.90">
    <property type="match status" value="1"/>
</dbReference>
<keyword evidence="5" id="KW-0677">Repeat</keyword>
<feature type="compositionally biased region" description="Low complexity" evidence="12">
    <location>
        <begin position="509"/>
        <end position="539"/>
    </location>
</feature>
<keyword evidence="8" id="KW-0862">Zinc</keyword>
<keyword evidence="16" id="KW-1185">Reference proteome</keyword>
<feature type="region of interest" description="Disordered" evidence="12">
    <location>
        <begin position="293"/>
        <end position="326"/>
    </location>
</feature>
<dbReference type="Pfam" id="PF02809">
    <property type="entry name" value="UIM"/>
    <property type="match status" value="2"/>
</dbReference>
<feature type="compositionally biased region" description="Low complexity" evidence="12">
    <location>
        <begin position="354"/>
        <end position="365"/>
    </location>
</feature>
<feature type="compositionally biased region" description="Low complexity" evidence="12">
    <location>
        <begin position="574"/>
        <end position="594"/>
    </location>
</feature>
<dbReference type="Proteomes" id="UP001234581">
    <property type="component" value="Unassembled WGS sequence"/>
</dbReference>
<evidence type="ECO:0000313" key="16">
    <source>
        <dbReference type="Proteomes" id="UP001234581"/>
    </source>
</evidence>